<dbReference type="Proteomes" id="UP000003610">
    <property type="component" value="Unassembled WGS sequence"/>
</dbReference>
<dbReference type="Gene3D" id="3.30.420.10">
    <property type="entry name" value="Ribonuclease H-like superfamily/Ribonuclease H"/>
    <property type="match status" value="1"/>
</dbReference>
<feature type="region of interest" description="Disordered" evidence="1">
    <location>
        <begin position="61"/>
        <end position="110"/>
    </location>
</feature>
<dbReference type="InterPro" id="IPR050900">
    <property type="entry name" value="Transposase_IS3/IS150/IS904"/>
</dbReference>
<accession>E1KUB4</accession>
<dbReference type="eggNOG" id="COG2801">
    <property type="taxonomic scope" value="Bacteria"/>
</dbReference>
<dbReference type="InterPro" id="IPR001584">
    <property type="entry name" value="Integrase_cat-core"/>
</dbReference>
<dbReference type="PANTHER" id="PTHR46889:SF5">
    <property type="entry name" value="INTEGRASE PROTEIN"/>
    <property type="match status" value="1"/>
</dbReference>
<evidence type="ECO:0000313" key="3">
    <source>
        <dbReference type="EMBL" id="EFL44944.1"/>
    </source>
</evidence>
<dbReference type="Pfam" id="PF13683">
    <property type="entry name" value="rve_3"/>
    <property type="match status" value="1"/>
</dbReference>
<comment type="caution">
    <text evidence="3">The sequence shown here is derived from an EMBL/GenBank/DDBJ whole genome shotgun (WGS) entry which is preliminary data.</text>
</comment>
<feature type="domain" description="Integrase catalytic" evidence="2">
    <location>
        <begin position="1"/>
        <end position="70"/>
    </location>
</feature>
<proteinExistence type="predicted"/>
<dbReference type="GO" id="GO:0015074">
    <property type="term" value="P:DNA integration"/>
    <property type="evidence" value="ECO:0007669"/>
    <property type="project" value="InterPro"/>
</dbReference>
<feature type="compositionally biased region" description="Low complexity" evidence="1">
    <location>
        <begin position="94"/>
        <end position="110"/>
    </location>
</feature>
<organism evidence="3 4">
    <name type="scientific">Prevotella disiens FB035-09AN</name>
    <dbReference type="NCBI Taxonomy" id="866771"/>
    <lineage>
        <taxon>Bacteria</taxon>
        <taxon>Pseudomonadati</taxon>
        <taxon>Bacteroidota</taxon>
        <taxon>Bacteroidia</taxon>
        <taxon>Bacteroidales</taxon>
        <taxon>Prevotellaceae</taxon>
        <taxon>Prevotella</taxon>
    </lineage>
</organism>
<dbReference type="AlphaFoldDB" id="E1KUB4"/>
<dbReference type="SUPFAM" id="SSF53098">
    <property type="entry name" value="Ribonuclease H-like"/>
    <property type="match status" value="1"/>
</dbReference>
<gene>
    <name evidence="3" type="ORF">HMPREF9296_0804</name>
</gene>
<dbReference type="PANTHER" id="PTHR46889">
    <property type="entry name" value="TRANSPOSASE INSF FOR INSERTION SEQUENCE IS3B-RELATED"/>
    <property type="match status" value="1"/>
</dbReference>
<dbReference type="PROSITE" id="PS50994">
    <property type="entry name" value="INTEGRASE"/>
    <property type="match status" value="1"/>
</dbReference>
<feature type="compositionally biased region" description="Basic residues" evidence="1">
    <location>
        <begin position="72"/>
        <end position="82"/>
    </location>
</feature>
<name>E1KUB4_9BACT</name>
<sequence>MTEDYKPTDNAIAERVNGIIKEEYVYRTHQFANQAQAKEVIGRYIQFYNNKRPHMSIGYKTPAMAHQEKGPQQKKWKKKKYDKKQETKENKIVTLQRQTTSQGQSTCQQP</sequence>
<dbReference type="InterPro" id="IPR012337">
    <property type="entry name" value="RNaseH-like_sf"/>
</dbReference>
<dbReference type="RefSeq" id="WP_004358318.1">
    <property type="nucleotide sequence ID" value="NZ_AEDO01000063.1"/>
</dbReference>
<evidence type="ECO:0000256" key="1">
    <source>
        <dbReference type="SAM" id="MobiDB-lite"/>
    </source>
</evidence>
<dbReference type="InterPro" id="IPR036397">
    <property type="entry name" value="RNaseH_sf"/>
</dbReference>
<dbReference type="EMBL" id="AEDO01000063">
    <property type="protein sequence ID" value="EFL44944.1"/>
    <property type="molecule type" value="Genomic_DNA"/>
</dbReference>
<evidence type="ECO:0000259" key="2">
    <source>
        <dbReference type="PROSITE" id="PS50994"/>
    </source>
</evidence>
<reference evidence="3 4" key="1">
    <citation type="submission" date="2010-08" db="EMBL/GenBank/DDBJ databases">
        <authorList>
            <person name="Durkin A.S."/>
            <person name="Madupu R."/>
            <person name="Torralba M."/>
            <person name="Gillis M."/>
            <person name="Methe B."/>
            <person name="Sutton G."/>
            <person name="Nelson K.E."/>
        </authorList>
    </citation>
    <scope>NUCLEOTIDE SEQUENCE [LARGE SCALE GENOMIC DNA]</scope>
    <source>
        <strain evidence="3 4">FB035-09AN</strain>
    </source>
</reference>
<dbReference type="GO" id="GO:0003676">
    <property type="term" value="F:nucleic acid binding"/>
    <property type="evidence" value="ECO:0007669"/>
    <property type="project" value="InterPro"/>
</dbReference>
<evidence type="ECO:0000313" key="4">
    <source>
        <dbReference type="Proteomes" id="UP000003610"/>
    </source>
</evidence>
<protein>
    <recommendedName>
        <fullName evidence="2">Integrase catalytic domain-containing protein</fullName>
    </recommendedName>
</protein>